<dbReference type="InterPro" id="IPR014710">
    <property type="entry name" value="RmlC-like_jellyroll"/>
</dbReference>
<evidence type="ECO:0008006" key="3">
    <source>
        <dbReference type="Google" id="ProtNLM"/>
    </source>
</evidence>
<dbReference type="RefSeq" id="WP_263279923.1">
    <property type="nucleotide sequence ID" value="NZ_CP106795.1"/>
</dbReference>
<evidence type="ECO:0000313" key="2">
    <source>
        <dbReference type="Proteomes" id="UP001060733"/>
    </source>
</evidence>
<organism evidence="1 2">
    <name type="scientific">Streptomyces albidocamelliae</name>
    <dbReference type="NCBI Taxonomy" id="2981135"/>
    <lineage>
        <taxon>Bacteria</taxon>
        <taxon>Bacillati</taxon>
        <taxon>Actinomycetota</taxon>
        <taxon>Actinomycetes</taxon>
        <taxon>Kitasatosporales</taxon>
        <taxon>Streptomycetaceae</taxon>
        <taxon>Streptomyces</taxon>
    </lineage>
</organism>
<reference evidence="1" key="1">
    <citation type="submission" date="2022-10" db="EMBL/GenBank/DDBJ databases">
        <authorList>
            <person name="Mo P."/>
        </authorList>
    </citation>
    <scope>NUCLEOTIDE SEQUENCE</scope>
    <source>
        <strain evidence="1">HUAS 14-6</strain>
    </source>
</reference>
<dbReference type="Gene3D" id="2.60.120.10">
    <property type="entry name" value="Jelly Rolls"/>
    <property type="match status" value="1"/>
</dbReference>
<dbReference type="InterPro" id="IPR011051">
    <property type="entry name" value="RmlC_Cupin_sf"/>
</dbReference>
<evidence type="ECO:0000313" key="1">
    <source>
        <dbReference type="EMBL" id="UXY39846.1"/>
    </source>
</evidence>
<keyword evidence="2" id="KW-1185">Reference proteome</keyword>
<gene>
    <name evidence="1" type="ORF">N8I86_37145</name>
</gene>
<dbReference type="EMBL" id="CP106795">
    <property type="protein sequence ID" value="UXY39846.1"/>
    <property type="molecule type" value="Genomic_DNA"/>
</dbReference>
<dbReference type="PANTHER" id="PTHR43698">
    <property type="entry name" value="RIBD C-TERMINAL DOMAIN CONTAINING PROTEIN"/>
    <property type="match status" value="1"/>
</dbReference>
<sequence length="70" mass="7849">MSQTVFVTEGIGLCQRRGGSIKVIRPGDRVLFEADEEHWHGAAPDRLMVHLAINEADTDHDVVHWLTRTG</sequence>
<name>A0ABY6EZU3_9ACTN</name>
<dbReference type="PANTHER" id="PTHR43698:SF1">
    <property type="entry name" value="BLL4564 PROTEIN"/>
    <property type="match status" value="1"/>
</dbReference>
<dbReference type="Proteomes" id="UP001060733">
    <property type="component" value="Chromosome"/>
</dbReference>
<accession>A0ABY6EZU3</accession>
<protein>
    <recommendedName>
        <fullName evidence="3">Cupin 2 conserved barrel domain-containing protein</fullName>
    </recommendedName>
</protein>
<proteinExistence type="predicted"/>
<dbReference type="SUPFAM" id="SSF51182">
    <property type="entry name" value="RmlC-like cupins"/>
    <property type="match status" value="1"/>
</dbReference>